<accession>A0A951P9L6</accession>
<keyword evidence="2" id="KW-1003">Cell membrane</keyword>
<reference evidence="7" key="2">
    <citation type="journal article" date="2022" name="Microbiol. Resour. Announc.">
        <title>Metagenome Sequencing to Explore Phylogenomics of Terrestrial Cyanobacteria.</title>
        <authorList>
            <person name="Ward R.D."/>
            <person name="Stajich J.E."/>
            <person name="Johansen J.R."/>
            <person name="Huntemann M."/>
            <person name="Clum A."/>
            <person name="Foster B."/>
            <person name="Foster B."/>
            <person name="Roux S."/>
            <person name="Palaniappan K."/>
            <person name="Varghese N."/>
            <person name="Mukherjee S."/>
            <person name="Reddy T.B.K."/>
            <person name="Daum C."/>
            <person name="Copeland A."/>
            <person name="Chen I.A."/>
            <person name="Ivanova N.N."/>
            <person name="Kyrpides N.C."/>
            <person name="Shapiro N."/>
            <person name="Eloe-Fadrosh E.A."/>
            <person name="Pietrasiak N."/>
        </authorList>
    </citation>
    <scope>NUCLEOTIDE SEQUENCE</scope>
    <source>
        <strain evidence="7">GSE-TBD4-15B</strain>
    </source>
</reference>
<dbReference type="Gene3D" id="3.40.50.300">
    <property type="entry name" value="P-loop containing nucleotide triphosphate hydrolases"/>
    <property type="match status" value="2"/>
</dbReference>
<evidence type="ECO:0000313" key="7">
    <source>
        <dbReference type="EMBL" id="MBW4465085.1"/>
    </source>
</evidence>
<dbReference type="InterPro" id="IPR019476">
    <property type="entry name" value="T4SS_TraD_DNA-bd"/>
</dbReference>
<evidence type="ECO:0000259" key="6">
    <source>
        <dbReference type="Pfam" id="PF10412"/>
    </source>
</evidence>
<evidence type="ECO:0000256" key="4">
    <source>
        <dbReference type="ARBA" id="ARBA00022989"/>
    </source>
</evidence>
<dbReference type="GO" id="GO:0005886">
    <property type="term" value="C:plasma membrane"/>
    <property type="evidence" value="ECO:0007669"/>
    <property type="project" value="UniProtKB-SubCell"/>
</dbReference>
<comment type="caution">
    <text evidence="7">The sequence shown here is derived from an EMBL/GenBank/DDBJ whole genome shotgun (WGS) entry which is preliminary data.</text>
</comment>
<evidence type="ECO:0000256" key="5">
    <source>
        <dbReference type="ARBA" id="ARBA00023136"/>
    </source>
</evidence>
<dbReference type="InterPro" id="IPR051539">
    <property type="entry name" value="T4SS-coupling_protein"/>
</dbReference>
<dbReference type="InterPro" id="IPR027417">
    <property type="entry name" value="P-loop_NTPase"/>
</dbReference>
<comment type="subcellular location">
    <subcellularLocation>
        <location evidence="1">Cell membrane</location>
        <topology evidence="1">Multi-pass membrane protein</topology>
    </subcellularLocation>
</comment>
<dbReference type="PANTHER" id="PTHR37937:SF1">
    <property type="entry name" value="CONJUGATIVE TRANSFER: DNA TRANSPORT"/>
    <property type="match status" value="1"/>
</dbReference>
<evidence type="ECO:0000256" key="1">
    <source>
        <dbReference type="ARBA" id="ARBA00004651"/>
    </source>
</evidence>
<dbReference type="AlphaFoldDB" id="A0A951P9L6"/>
<keyword evidence="5" id="KW-0472">Membrane</keyword>
<organism evidence="7 8">
    <name type="scientific">Pegethrix bostrychoides GSE-TBD4-15B</name>
    <dbReference type="NCBI Taxonomy" id="2839662"/>
    <lineage>
        <taxon>Bacteria</taxon>
        <taxon>Bacillati</taxon>
        <taxon>Cyanobacteriota</taxon>
        <taxon>Cyanophyceae</taxon>
        <taxon>Oculatellales</taxon>
        <taxon>Oculatellaceae</taxon>
        <taxon>Pegethrix</taxon>
    </lineage>
</organism>
<dbReference type="EMBL" id="JAHHHV010000030">
    <property type="protein sequence ID" value="MBW4465085.1"/>
    <property type="molecule type" value="Genomic_DNA"/>
</dbReference>
<sequence>MKSLMVWIETLFRGIFTDWVVEFKDSTDVTGVVDEILADGQKQLKAQRAAEKKRALEASNTPTLSLPSVKDGCIYFGDKAYPIDSIQGFFGFLGITGSGKTKLIKIMLGSILRLMTQESKIGTLLFDLKGDLHEVIVASGKPYKFFCLGDARSCVWDIAKDCTTPNRAFQLVSILLPEQKASDMFWQNGARAIAIGILLVFMFKHGDDWGFDDFVNAAFLDREEMKRFLLRFEGNKPLVNMLFQAEDNRVTQGILSQLYSQIKAIEPAAAHTQQGKSRFSIGEFLSSNERYNLILSTEQTAEEASTSILRAIFRSFVDHVSDLPDDPEQTTFLILEESYFLGKMPGLDRLFSFARSKNVIGLLALQAKEGFDELYGAKISNLILGMFYYIAVLKSTPETAKYISSLFGTKEYFDTTSSISFGQGGASGGTQGQRYQRLEYLDSEFTNLPLPSRETGMEGYFVTPKDMCRKNIRGEVIEYLQPPTVKVQKYIPLPAECQVLRLWSENEKRKYILGEEQVEEKETVYIPKTYEEVIGVEVFNFFADVIEQFFEGYKGED</sequence>
<evidence type="ECO:0000313" key="8">
    <source>
        <dbReference type="Proteomes" id="UP000707356"/>
    </source>
</evidence>
<dbReference type="Pfam" id="PF10412">
    <property type="entry name" value="TrwB_AAD_bind"/>
    <property type="match status" value="1"/>
</dbReference>
<dbReference type="GO" id="GO:0003677">
    <property type="term" value="F:DNA binding"/>
    <property type="evidence" value="ECO:0007669"/>
    <property type="project" value="UniProtKB-KW"/>
</dbReference>
<protein>
    <submittedName>
        <fullName evidence="7">Type IV secretion system DNA-binding domain-containing protein</fullName>
    </submittedName>
</protein>
<dbReference type="SUPFAM" id="SSF52540">
    <property type="entry name" value="P-loop containing nucleoside triphosphate hydrolases"/>
    <property type="match status" value="1"/>
</dbReference>
<proteinExistence type="predicted"/>
<keyword evidence="3" id="KW-0812">Transmembrane</keyword>
<dbReference type="CDD" id="cd01127">
    <property type="entry name" value="TrwB_TraG_TraD_VirD4"/>
    <property type="match status" value="1"/>
</dbReference>
<name>A0A951P9L6_9CYAN</name>
<gene>
    <name evidence="7" type="ORF">KME07_06550</name>
</gene>
<dbReference type="Proteomes" id="UP000707356">
    <property type="component" value="Unassembled WGS sequence"/>
</dbReference>
<keyword evidence="4" id="KW-1133">Transmembrane helix</keyword>
<dbReference type="PANTHER" id="PTHR37937">
    <property type="entry name" value="CONJUGATIVE TRANSFER: DNA TRANSPORT"/>
    <property type="match status" value="1"/>
</dbReference>
<evidence type="ECO:0000256" key="2">
    <source>
        <dbReference type="ARBA" id="ARBA00022475"/>
    </source>
</evidence>
<feature type="domain" description="Type IV secretion system coupling protein TraD DNA-binding" evidence="6">
    <location>
        <begin position="81"/>
        <end position="465"/>
    </location>
</feature>
<evidence type="ECO:0000256" key="3">
    <source>
        <dbReference type="ARBA" id="ARBA00022692"/>
    </source>
</evidence>
<reference evidence="7" key="1">
    <citation type="submission" date="2021-05" db="EMBL/GenBank/DDBJ databases">
        <authorList>
            <person name="Pietrasiak N."/>
            <person name="Ward R."/>
            <person name="Stajich J.E."/>
            <person name="Kurbessoian T."/>
        </authorList>
    </citation>
    <scope>NUCLEOTIDE SEQUENCE</scope>
    <source>
        <strain evidence="7">GSE-TBD4-15B</strain>
    </source>
</reference>
<keyword evidence="7" id="KW-0238">DNA-binding</keyword>